<reference evidence="2" key="1">
    <citation type="submission" date="2011-06" db="EMBL/GenBank/DDBJ databases">
        <title>Complete genome sequence of Paenibacillus mucilaginosus KNP414.</title>
        <authorList>
            <person name="Wang J."/>
            <person name="Hu S."/>
            <person name="Hu X."/>
            <person name="Zhang B."/>
            <person name="Dong D."/>
            <person name="Zhang S."/>
            <person name="Zhao K."/>
            <person name="Wu D."/>
        </authorList>
    </citation>
    <scope>NUCLEOTIDE SEQUENCE [LARGE SCALE GENOMIC DNA]</scope>
    <source>
        <strain evidence="2">KNP414</strain>
    </source>
</reference>
<dbReference type="HOGENOM" id="CLU_117584_1_0_9"/>
<evidence type="ECO:0000313" key="2">
    <source>
        <dbReference type="Proteomes" id="UP000006620"/>
    </source>
</evidence>
<dbReference type="Pfam" id="PF20074">
    <property type="entry name" value="DUF6470"/>
    <property type="match status" value="1"/>
</dbReference>
<sequence>MSLSISPQIGIHQQYARIGIDADLGQFQISQSPASLEITTTPAKHDYHTEGGKLTIDNSAWRDALGNGPHLEVMNRIYSKSQSIALQGIAKIVEDGNRMAAIHTKENAIAALAADSTQDIDFREYMYMGDAAYDNIDLNYEPARVIRDIQPAQVHINVTRNAPEIQYNRGKLDIYMQQHASVEFTPPQIDYKI</sequence>
<accession>F8FJ41</accession>
<dbReference type="AlphaFoldDB" id="F8FJ41"/>
<dbReference type="RefSeq" id="WP_013913920.1">
    <property type="nucleotide sequence ID" value="NC_015690.1"/>
</dbReference>
<reference evidence="1 2" key="2">
    <citation type="journal article" date="2013" name="Genome Announc.">
        <title>Genome Sequence of Growth-Improving Paenibacillus mucilaginosus Strain KNP414.</title>
        <authorList>
            <person name="Lu J.J."/>
            <person name="Wang J.F."/>
            <person name="Hu X.F."/>
        </authorList>
    </citation>
    <scope>NUCLEOTIDE SEQUENCE [LARGE SCALE GENOMIC DNA]</scope>
    <source>
        <strain evidence="1 2">KNP414</strain>
    </source>
</reference>
<dbReference type="Proteomes" id="UP000006620">
    <property type="component" value="Chromosome"/>
</dbReference>
<dbReference type="InterPro" id="IPR045527">
    <property type="entry name" value="DUF6470"/>
</dbReference>
<organism evidence="1 2">
    <name type="scientific">Paenibacillus mucilaginosus (strain KNP414)</name>
    <dbReference type="NCBI Taxonomy" id="1036673"/>
    <lineage>
        <taxon>Bacteria</taxon>
        <taxon>Bacillati</taxon>
        <taxon>Bacillota</taxon>
        <taxon>Bacilli</taxon>
        <taxon>Bacillales</taxon>
        <taxon>Paenibacillaceae</taxon>
        <taxon>Paenibacillus</taxon>
    </lineage>
</organism>
<proteinExistence type="predicted"/>
<dbReference type="EMBL" id="CP002869">
    <property type="protein sequence ID" value="AEI38754.1"/>
    <property type="molecule type" value="Genomic_DNA"/>
</dbReference>
<dbReference type="KEGG" id="pms:KNP414_00103"/>
<gene>
    <name evidence="1" type="ordered locus">KNP414_00103</name>
</gene>
<protein>
    <submittedName>
        <fullName evidence="1">Uncharacterized protein</fullName>
    </submittedName>
</protein>
<evidence type="ECO:0000313" key="1">
    <source>
        <dbReference type="EMBL" id="AEI38754.1"/>
    </source>
</evidence>
<dbReference type="PATRIC" id="fig|1036673.3.peg.96"/>
<name>F8FJ41_PAEMK</name>